<comment type="caution">
    <text evidence="1">The sequence shown here is derived from an EMBL/GenBank/DDBJ whole genome shotgun (WGS) entry which is preliminary data.</text>
</comment>
<dbReference type="Pfam" id="PF11536">
    <property type="entry name" value="DUF3226"/>
    <property type="match status" value="1"/>
</dbReference>
<name>A0A2H0XAZ0_UNCKA</name>
<organism evidence="1 2">
    <name type="scientific">candidate division WWE3 bacterium CG08_land_8_20_14_0_20_41_10</name>
    <dbReference type="NCBI Taxonomy" id="1975085"/>
    <lineage>
        <taxon>Bacteria</taxon>
        <taxon>Katanobacteria</taxon>
    </lineage>
</organism>
<dbReference type="Proteomes" id="UP000231252">
    <property type="component" value="Unassembled WGS sequence"/>
</dbReference>
<evidence type="ECO:0000313" key="2">
    <source>
        <dbReference type="Proteomes" id="UP000231252"/>
    </source>
</evidence>
<sequence>MTQYQNILICENTPSGTDKRLLENLIQRHALLPTTSYYIETRFPGSINDVTGFLKNTLVNQTYIVSKEAKNVLVIVDSDENPKQRFAKLKACFDSNVFQVQASLGASLPKSTNKINVGIFLFPDCRNPGSLETLCLKTLKHLHLDSKLHCVGQYMGCVSNLDSEMTENNSAKSKIRIFTATPDPDRYVDSILKLVDFDSTEFNLLKDFIKQAK</sequence>
<protein>
    <submittedName>
        <fullName evidence="1">Uncharacterized protein</fullName>
    </submittedName>
</protein>
<dbReference type="AlphaFoldDB" id="A0A2H0XAZ0"/>
<evidence type="ECO:0000313" key="1">
    <source>
        <dbReference type="EMBL" id="PIS21985.1"/>
    </source>
</evidence>
<dbReference type="EMBL" id="PEYU01000099">
    <property type="protein sequence ID" value="PIS21985.1"/>
    <property type="molecule type" value="Genomic_DNA"/>
</dbReference>
<reference evidence="2" key="1">
    <citation type="submission" date="2017-09" db="EMBL/GenBank/DDBJ databases">
        <title>Depth-based differentiation of microbial function through sediment-hosted aquifers and enrichment of novel symbionts in the deep terrestrial subsurface.</title>
        <authorList>
            <person name="Probst A.J."/>
            <person name="Ladd B."/>
            <person name="Jarett J.K."/>
            <person name="Geller-Mcgrath D.E."/>
            <person name="Sieber C.M.K."/>
            <person name="Emerson J.B."/>
            <person name="Anantharaman K."/>
            <person name="Thomas B.C."/>
            <person name="Malmstrom R."/>
            <person name="Stieglmeier M."/>
            <person name="Klingl A."/>
            <person name="Woyke T."/>
            <person name="Ryan C.M."/>
            <person name="Banfield J.F."/>
        </authorList>
    </citation>
    <scope>NUCLEOTIDE SEQUENCE [LARGE SCALE GENOMIC DNA]</scope>
</reference>
<accession>A0A2H0XAZ0</accession>
<dbReference type="InterPro" id="IPR024508">
    <property type="entry name" value="DUF3226"/>
</dbReference>
<gene>
    <name evidence="1" type="ORF">COT50_04330</name>
</gene>
<proteinExistence type="predicted"/>